<dbReference type="EMBL" id="CP001649">
    <property type="protein sequence ID" value="ACS80339.1"/>
    <property type="molecule type" value="Genomic_DNA"/>
</dbReference>
<reference evidence="1 2" key="1">
    <citation type="submission" date="2009-06" db="EMBL/GenBank/DDBJ databases">
        <title>Complete sequence of Desulfovibrio salexigens DSM 2638.</title>
        <authorList>
            <consortium name="US DOE Joint Genome Institute"/>
            <person name="Lucas S."/>
            <person name="Copeland A."/>
            <person name="Lapidus A."/>
            <person name="Glavina del Rio T."/>
            <person name="Tice H."/>
            <person name="Bruce D."/>
            <person name="Goodwin L."/>
            <person name="Pitluck S."/>
            <person name="Munk A.C."/>
            <person name="Brettin T."/>
            <person name="Detter J.C."/>
            <person name="Han C."/>
            <person name="Tapia R."/>
            <person name="Larimer F."/>
            <person name="Land M."/>
            <person name="Hauser L."/>
            <person name="Kyrpides N."/>
            <person name="Anderson I."/>
            <person name="Wall J.D."/>
            <person name="Arkin A.P."/>
            <person name="Dehal P."/>
            <person name="Chivian D."/>
            <person name="Giles B."/>
            <person name="Hazen T.C."/>
        </authorList>
    </citation>
    <scope>NUCLEOTIDE SEQUENCE [LARGE SCALE GENOMIC DNA]</scope>
    <source>
        <strain evidence="2">ATCC 14822 / DSM 2638 / NCIMB 8403 / VKM B-1763</strain>
    </source>
</reference>
<proteinExistence type="predicted"/>
<dbReference type="RefSeq" id="WP_015852155.1">
    <property type="nucleotide sequence ID" value="NC_012881.1"/>
</dbReference>
<dbReference type="OrthoDB" id="5447244at2"/>
<evidence type="ECO:0000313" key="2">
    <source>
        <dbReference type="Proteomes" id="UP000002601"/>
    </source>
</evidence>
<protein>
    <submittedName>
        <fullName evidence="1">Uncharacterized protein</fullName>
    </submittedName>
</protein>
<organism evidence="1 2">
    <name type="scientific">Maridesulfovibrio salexigens (strain ATCC 14822 / DSM 2638 / NCIMB 8403 / VKM B-1763)</name>
    <name type="common">Desulfovibrio salexigens</name>
    <dbReference type="NCBI Taxonomy" id="526222"/>
    <lineage>
        <taxon>Bacteria</taxon>
        <taxon>Pseudomonadati</taxon>
        <taxon>Thermodesulfobacteriota</taxon>
        <taxon>Desulfovibrionia</taxon>
        <taxon>Desulfovibrionales</taxon>
        <taxon>Desulfovibrionaceae</taxon>
        <taxon>Maridesulfovibrio</taxon>
    </lineage>
</organism>
<dbReference type="eggNOG" id="ENOG502Z9Z0">
    <property type="taxonomic scope" value="Bacteria"/>
</dbReference>
<accession>C6BWQ9</accession>
<keyword evidence="2" id="KW-1185">Reference proteome</keyword>
<dbReference type="KEGG" id="dsa:Desal_2283"/>
<evidence type="ECO:0000313" key="1">
    <source>
        <dbReference type="EMBL" id="ACS80339.1"/>
    </source>
</evidence>
<name>C6BWQ9_MARSD</name>
<dbReference type="Proteomes" id="UP000002601">
    <property type="component" value="Chromosome"/>
</dbReference>
<gene>
    <name evidence="1" type="ordered locus">Desal_2283</name>
</gene>
<dbReference type="AlphaFoldDB" id="C6BWQ9"/>
<dbReference type="HOGENOM" id="CLU_054942_0_0_7"/>
<sequence length="422" mass="48782">MVKQHRNNLFNDCELSVILENVCNSIVPQIEAIPEKEFFAASYVELMENIIAHNSIRQINLHEDKICIRKPILCRITPAGRVYRPDNGQDPPNLKDGIITQVEIPYSGDKRLLVSKPSIHYKNGGPSFTIKNDRIIKHYVRPLYSDPKAFKHHFMRNLEKIKKYLEWQANDISLFEIKLRKIVNTGIAHRRMRGSTIALHLDSKHGATEFNPIHVRSKLPLDELDYSGIPVISDEDFIKTIRVLRHTGKSFERTPAIYNVHNDQDLRNILVSNLNTHFSGQNNEDIFSRIGENGFTVAFAKKSALIGRCSTWRCAEGLIHTLNALLQKDLCPGCKIAMTIFNRTEENFNSLLKSIRKLLIEHPCLIKIEKEYAENEWHTIMGKKSDLQNNHWIHLMIFNLYFSKTVHLPHLTDAERKFFASM</sequence>